<evidence type="ECO:0000256" key="11">
    <source>
        <dbReference type="ARBA" id="ARBA00023204"/>
    </source>
</evidence>
<dbReference type="InterPro" id="IPR004805">
    <property type="entry name" value="DnaE2/DnaE/PolC"/>
</dbReference>
<dbReference type="PANTHER" id="PTHR32294">
    <property type="entry name" value="DNA POLYMERASE III SUBUNIT ALPHA"/>
    <property type="match status" value="1"/>
</dbReference>
<reference evidence="15 16" key="1">
    <citation type="submission" date="2020-10" db="EMBL/GenBank/DDBJ databases">
        <title>Mucilaginibacter mali sp. nov., isolated from rhizosphere soil of apple orchard.</title>
        <authorList>
            <person name="Lee J.-S."/>
            <person name="Kim H.S."/>
            <person name="Kim J.-S."/>
        </authorList>
    </citation>
    <scope>NUCLEOTIDE SEQUENCE [LARGE SCALE GENOMIC DNA]</scope>
    <source>
        <strain evidence="15 16">KCTC 23157</strain>
    </source>
</reference>
<dbReference type="EMBL" id="JADFFM010000002">
    <property type="protein sequence ID" value="MBE9668112.1"/>
    <property type="molecule type" value="Genomic_DNA"/>
</dbReference>
<gene>
    <name evidence="15" type="ORF">IRJ18_17205</name>
</gene>
<dbReference type="InterPro" id="IPR016195">
    <property type="entry name" value="Pol/histidinol_Pase-like"/>
</dbReference>
<keyword evidence="11" id="KW-0234">DNA repair</keyword>
<feature type="domain" description="Polymerase/histidinol phosphatase N-terminal" evidence="14">
    <location>
        <begin position="4"/>
        <end position="71"/>
    </location>
</feature>
<dbReference type="SMART" id="SM00481">
    <property type="entry name" value="POLIIIAc"/>
    <property type="match status" value="1"/>
</dbReference>
<comment type="catalytic activity">
    <reaction evidence="12">
        <text>DNA(n) + a 2'-deoxyribonucleoside 5'-triphosphate = DNA(n+1) + diphosphate</text>
        <dbReference type="Rhea" id="RHEA:22508"/>
        <dbReference type="Rhea" id="RHEA-COMP:17339"/>
        <dbReference type="Rhea" id="RHEA-COMP:17340"/>
        <dbReference type="ChEBI" id="CHEBI:33019"/>
        <dbReference type="ChEBI" id="CHEBI:61560"/>
        <dbReference type="ChEBI" id="CHEBI:173112"/>
        <dbReference type="EC" id="2.7.7.7"/>
    </reaction>
</comment>
<organism evidence="15 16">
    <name type="scientific">Mucilaginibacter boryungensis</name>
    <dbReference type="NCBI Taxonomy" id="768480"/>
    <lineage>
        <taxon>Bacteria</taxon>
        <taxon>Pseudomonadati</taxon>
        <taxon>Bacteroidota</taxon>
        <taxon>Sphingobacteriia</taxon>
        <taxon>Sphingobacteriales</taxon>
        <taxon>Sphingobacteriaceae</taxon>
        <taxon>Mucilaginibacter</taxon>
    </lineage>
</organism>
<dbReference type="InterPro" id="IPR023073">
    <property type="entry name" value="DnaE2"/>
</dbReference>
<dbReference type="InterPro" id="IPR040982">
    <property type="entry name" value="DNA_pol3_finger"/>
</dbReference>
<comment type="subcellular location">
    <subcellularLocation>
        <location evidence="1">Cytoplasm</location>
    </subcellularLocation>
</comment>
<dbReference type="InterPro" id="IPR004013">
    <property type="entry name" value="PHP_dom"/>
</dbReference>
<dbReference type="InterPro" id="IPR029460">
    <property type="entry name" value="DNAPol_HHH"/>
</dbReference>
<name>A0ABR9XL32_9SPHI</name>
<keyword evidence="16" id="KW-1185">Reference proteome</keyword>
<dbReference type="Pfam" id="PF17657">
    <property type="entry name" value="DNA_pol3_finger"/>
    <property type="match status" value="1"/>
</dbReference>
<evidence type="ECO:0000256" key="3">
    <source>
        <dbReference type="ARBA" id="ARBA00012417"/>
    </source>
</evidence>
<dbReference type="CDD" id="cd07434">
    <property type="entry name" value="PHP_PolIIIA_DnaE2"/>
    <property type="match status" value="1"/>
</dbReference>
<dbReference type="GO" id="GO:0003887">
    <property type="term" value="F:DNA-directed DNA polymerase activity"/>
    <property type="evidence" value="ECO:0007669"/>
    <property type="project" value="UniProtKB-EC"/>
</dbReference>
<protein>
    <recommendedName>
        <fullName evidence="4">Error-prone DNA polymerase</fullName>
        <ecNumber evidence="3">2.7.7.7</ecNumber>
    </recommendedName>
</protein>
<dbReference type="Pfam" id="PF14579">
    <property type="entry name" value="HHH_6"/>
    <property type="match status" value="1"/>
</dbReference>
<sequence length="1059" mass="119451">MEYSELQVTTNFSFLRGGSHPRELVACAAAYGHTKIAITDRNSVAGVVRAHLAAKEAGIPIIPGCRFDLLDGPSLLAYPTDQDAWTRMCALITLGNLRTEKGQCDLYKKDLYDHAQGILFALIPPDTLNKAFEFDASFIANAYEYREALGSNLYVCANRTYRANDAKRLYRISGLDIPMLATNDVHYHHSERRPLQDVLMCIREKCNIYNAGYKLHQNAERHLKSTAEMERLFRGYPDAIRRTQEISEACTFSLDTLKYIEPENISTDGLTAQERLTKLTIEGAHKRYGDVIPEKVKTQIAFELDFIERRKLAPYFLRVHQYTSKAAELEILYQGRGSAANSTVCFCLAITPVDPMKSRLVFSRFMSDAREEWPDIDVDFEHERREEIIQFIYEDYGREHAAIVATVTQERYKGAVRDVGKAMGLSEDTIKRLSGSVWHYHEEGVDLQFLSEQGLNPDDPHLRKVVELTDQLMGFPRQLGQHTGGFVITHGKLSDICPVLNARMENRVQLEWNKDDLEALGILKVDVLGLGMLTCIRKGFDLIKQHYGPKVTLANIPQDDAEVYDMFCHADTVGVFQIESRAQMSMLPRLQPRCFYDLVIEVAIVRPGPIQGQMVHPYLKRRQGLIPVEYPSPELEEILGRTLGVPLFQEQAMEIAIIAAGYTPAEADQLRRSIASFKANGQLHLQESKFVNGMVNNGYTPEFSEYTFKLLQGFQEGYGFPESHASAFAWLVYVSGWIKCHYPDVFCAALLNSQPMGFYQPAQIVTDAKKHGVVVRPIDINYSMWDNILEEQDGKYRALRLGFRQANGIRQDDMDILVSARTNPFKSIEELHDAGISIATLELLADADAFRSINLDRRQALWEVTALKDKPAGLFVNQPSESAYEGPIELPHMSAAEHVVQDYMAVGLSLKAHPVSFLRPRLDQLQVTPTAALSSFKNGDKIKVAGLVTVRQRPGTAKGVMFITIEDETGFANLVVWAKVFETYRKEILQGHLLMAEGILQIEGEVIHVVAKRCFDLSRLLQQLPKTGQEDENKSGKENKKAPPPNVQGDLFAVSRNFR</sequence>
<dbReference type="PANTHER" id="PTHR32294:SF4">
    <property type="entry name" value="ERROR-PRONE DNA POLYMERASE"/>
    <property type="match status" value="1"/>
</dbReference>
<dbReference type="NCBIfam" id="TIGR00594">
    <property type="entry name" value="polc"/>
    <property type="match status" value="1"/>
</dbReference>
<evidence type="ECO:0000256" key="12">
    <source>
        <dbReference type="ARBA" id="ARBA00049244"/>
    </source>
</evidence>
<keyword evidence="8" id="KW-0235">DNA replication</keyword>
<dbReference type="InterPro" id="IPR003141">
    <property type="entry name" value="Pol/His_phosphatase_N"/>
</dbReference>
<dbReference type="EC" id="2.7.7.7" evidence="3"/>
<keyword evidence="6 15" id="KW-0808">Transferase</keyword>
<dbReference type="SUPFAM" id="SSF89550">
    <property type="entry name" value="PHP domain-like"/>
    <property type="match status" value="1"/>
</dbReference>
<evidence type="ECO:0000256" key="9">
    <source>
        <dbReference type="ARBA" id="ARBA00022763"/>
    </source>
</evidence>
<dbReference type="Pfam" id="PF07733">
    <property type="entry name" value="DNA_pol3_alpha"/>
    <property type="match status" value="1"/>
</dbReference>
<evidence type="ECO:0000256" key="13">
    <source>
        <dbReference type="SAM" id="MobiDB-lite"/>
    </source>
</evidence>
<keyword evidence="9" id="KW-0227">DNA damage</keyword>
<keyword evidence="7 15" id="KW-0548">Nucleotidyltransferase</keyword>
<dbReference type="Proteomes" id="UP000632774">
    <property type="component" value="Unassembled WGS sequence"/>
</dbReference>
<keyword evidence="10" id="KW-0239">DNA-directed DNA polymerase</keyword>
<dbReference type="NCBIfam" id="NF004225">
    <property type="entry name" value="PRK05672.1"/>
    <property type="match status" value="1"/>
</dbReference>
<feature type="region of interest" description="Disordered" evidence="13">
    <location>
        <begin position="1026"/>
        <end position="1059"/>
    </location>
</feature>
<evidence type="ECO:0000259" key="14">
    <source>
        <dbReference type="SMART" id="SM00481"/>
    </source>
</evidence>
<evidence type="ECO:0000256" key="6">
    <source>
        <dbReference type="ARBA" id="ARBA00022679"/>
    </source>
</evidence>
<dbReference type="CDD" id="cd04485">
    <property type="entry name" value="DnaE_OBF"/>
    <property type="match status" value="1"/>
</dbReference>
<dbReference type="Pfam" id="PF02811">
    <property type="entry name" value="PHP"/>
    <property type="match status" value="1"/>
</dbReference>
<evidence type="ECO:0000256" key="7">
    <source>
        <dbReference type="ARBA" id="ARBA00022695"/>
    </source>
</evidence>
<evidence type="ECO:0000256" key="1">
    <source>
        <dbReference type="ARBA" id="ARBA00004496"/>
    </source>
</evidence>
<keyword evidence="5" id="KW-0963">Cytoplasm</keyword>
<evidence type="ECO:0000256" key="8">
    <source>
        <dbReference type="ARBA" id="ARBA00022705"/>
    </source>
</evidence>
<accession>A0ABR9XL32</accession>
<dbReference type="Gene3D" id="3.20.20.140">
    <property type="entry name" value="Metal-dependent hydrolases"/>
    <property type="match status" value="1"/>
</dbReference>
<dbReference type="InterPro" id="IPR004365">
    <property type="entry name" value="NA-bd_OB_tRNA"/>
</dbReference>
<evidence type="ECO:0000256" key="4">
    <source>
        <dbReference type="ARBA" id="ARBA00017273"/>
    </source>
</evidence>
<dbReference type="Gene3D" id="1.10.150.870">
    <property type="match status" value="1"/>
</dbReference>
<comment type="similarity">
    <text evidence="2">Belongs to the DNA polymerase type-C family. DnaE2 subfamily.</text>
</comment>
<feature type="compositionally biased region" description="Basic and acidic residues" evidence="13">
    <location>
        <begin position="1028"/>
        <end position="1041"/>
    </location>
</feature>
<dbReference type="InterPro" id="IPR011708">
    <property type="entry name" value="DNA_pol3_alpha_NTPase_dom"/>
</dbReference>
<dbReference type="Pfam" id="PF01336">
    <property type="entry name" value="tRNA_anti-codon"/>
    <property type="match status" value="1"/>
</dbReference>
<dbReference type="RefSeq" id="WP_194107535.1">
    <property type="nucleotide sequence ID" value="NZ_JADFFM010000002.1"/>
</dbReference>
<evidence type="ECO:0000256" key="2">
    <source>
        <dbReference type="ARBA" id="ARBA00007391"/>
    </source>
</evidence>
<evidence type="ECO:0000313" key="16">
    <source>
        <dbReference type="Proteomes" id="UP000632774"/>
    </source>
</evidence>
<evidence type="ECO:0000313" key="15">
    <source>
        <dbReference type="EMBL" id="MBE9668112.1"/>
    </source>
</evidence>
<dbReference type="HAMAP" id="MF_01902">
    <property type="entry name" value="DNApol_error_prone"/>
    <property type="match status" value="1"/>
</dbReference>
<evidence type="ECO:0000256" key="10">
    <source>
        <dbReference type="ARBA" id="ARBA00022932"/>
    </source>
</evidence>
<evidence type="ECO:0000256" key="5">
    <source>
        <dbReference type="ARBA" id="ARBA00022490"/>
    </source>
</evidence>
<proteinExistence type="inferred from homology"/>
<comment type="caution">
    <text evidence="15">The sequence shown here is derived from an EMBL/GenBank/DDBJ whole genome shotgun (WGS) entry which is preliminary data.</text>
</comment>